<dbReference type="HOGENOM" id="CLU_103881_0_0_1"/>
<sequence>MWRRTTARCCDYTNIELTCVEGIVLRALELCHTTEPYLRKAWLWLSCAYDQFEPFLRQGIHSVAHFTSATPALLTFIIFVVVMLLMIQILSWMRSIIAFWVRLMLRLTFWTAMAALIAFVWQRGLAASLHDIETGVRQIMIIYRREYARWENHMDQTTQGRAGRANAKSSWL</sequence>
<name>A0A061HJB8_BLUGR</name>
<feature type="transmembrane region" description="Helical" evidence="1">
    <location>
        <begin position="103"/>
        <end position="121"/>
    </location>
</feature>
<protein>
    <submittedName>
        <fullName evidence="3">BgtA-20758</fullName>
    </submittedName>
</protein>
<keyword evidence="1" id="KW-0472">Membrane</keyword>
<accession>A0A061HJB8</accession>
<reference evidence="4" key="1">
    <citation type="journal article" date="2013" name="Nat. Genet.">
        <title>The wheat powdery mildew genome shows the unique evolution of an obligate biotroph.</title>
        <authorList>
            <person name="Wicker T."/>
            <person name="Oberhaensli S."/>
            <person name="Parlange F."/>
            <person name="Buchmann J.P."/>
            <person name="Shatalina M."/>
            <person name="Roffler S."/>
            <person name="Ben-David R."/>
            <person name="Dolezel J."/>
            <person name="Simkova H."/>
            <person name="Schulze-Lefert P."/>
            <person name="Spanu P.D."/>
            <person name="Bruggmann R."/>
            <person name="Amselem J."/>
            <person name="Quesneville H."/>
            <person name="Ver Loren van Themaat E."/>
            <person name="Paape T."/>
            <person name="Shimizu K.K."/>
            <person name="Keller B."/>
        </authorList>
    </citation>
    <scope>NUCLEOTIDE SEQUENCE [LARGE SCALE GENOMIC DNA]</scope>
    <source>
        <strain evidence="4">96224</strain>
    </source>
</reference>
<dbReference type="AlphaFoldDB" id="A0A061HJB8"/>
<evidence type="ECO:0000313" key="4">
    <source>
        <dbReference type="Proteomes" id="UP000053110"/>
    </source>
</evidence>
<reference evidence="2" key="2">
    <citation type="submission" date="2013-01" db="EMBL/GenBank/DDBJ databases">
        <title>The wheat powdery mildew genome reveals unique evolution of an obligate biotroph.</title>
        <authorList>
            <person name="Oberhaensli S."/>
            <person name="Wicker T."/>
            <person name="Keller B."/>
        </authorList>
    </citation>
    <scope>NUCLEOTIDE SEQUENCE</scope>
    <source>
        <strain evidence="2">96224</strain>
    </source>
</reference>
<gene>
    <name evidence="2" type="ORF">BGT96224_A20758</name>
    <name evidence="3" type="ORF">BGT96224V2_LOCUS3231</name>
</gene>
<proteinExistence type="predicted"/>
<dbReference type="EMBL" id="KE375043">
    <property type="protein sequence ID" value="EPQ65034.1"/>
    <property type="molecule type" value="Genomic_DNA"/>
</dbReference>
<feature type="transmembrane region" description="Helical" evidence="1">
    <location>
        <begin position="72"/>
        <end position="91"/>
    </location>
</feature>
<feature type="non-terminal residue" evidence="3">
    <location>
        <position position="172"/>
    </location>
</feature>
<dbReference type="InterPro" id="IPR024316">
    <property type="entry name" value="APQ12"/>
</dbReference>
<keyword evidence="1" id="KW-1133">Transmembrane helix</keyword>
<organism evidence="3">
    <name type="scientific">Blumeria graminis f. sp. tritici 96224</name>
    <dbReference type="NCBI Taxonomy" id="1268274"/>
    <lineage>
        <taxon>Eukaryota</taxon>
        <taxon>Fungi</taxon>
        <taxon>Dikarya</taxon>
        <taxon>Ascomycota</taxon>
        <taxon>Pezizomycotina</taxon>
        <taxon>Leotiomycetes</taxon>
        <taxon>Erysiphales</taxon>
        <taxon>Erysiphaceae</taxon>
        <taxon>Blumeria</taxon>
    </lineage>
</organism>
<evidence type="ECO:0000313" key="3">
    <source>
        <dbReference type="EMBL" id="SUZ10066.1"/>
    </source>
</evidence>
<reference evidence="3" key="3">
    <citation type="submission" date="2018-07" db="EMBL/GenBank/DDBJ databases">
        <authorList>
            <person name="Quirk P.G."/>
            <person name="Krulwich T.A."/>
        </authorList>
    </citation>
    <scope>NUCLEOTIDE SEQUENCE</scope>
    <source>
        <strain evidence="3">96224</strain>
    </source>
</reference>
<evidence type="ECO:0000313" key="2">
    <source>
        <dbReference type="EMBL" id="EPQ65034.1"/>
    </source>
</evidence>
<dbReference type="EMBL" id="UIGY01000070">
    <property type="protein sequence ID" value="SUZ10066.1"/>
    <property type="molecule type" value="Genomic_DNA"/>
</dbReference>
<keyword evidence="1" id="KW-0812">Transmembrane</keyword>
<evidence type="ECO:0000256" key="1">
    <source>
        <dbReference type="SAM" id="Phobius"/>
    </source>
</evidence>
<dbReference type="OrthoDB" id="3559694at2759"/>
<dbReference type="Pfam" id="PF12716">
    <property type="entry name" value="Apq12"/>
    <property type="match status" value="1"/>
</dbReference>
<dbReference type="Proteomes" id="UP000053110">
    <property type="component" value="Unassembled WGS sequence"/>
</dbReference>